<evidence type="ECO:0000313" key="3">
    <source>
        <dbReference type="EMBL" id="KRN57303.1"/>
    </source>
</evidence>
<dbReference type="GO" id="GO:0016787">
    <property type="term" value="F:hydrolase activity"/>
    <property type="evidence" value="ECO:0007669"/>
    <property type="project" value="UniProtKB-KW"/>
</dbReference>
<name>A0A0R2I5T2_CARDV</name>
<keyword evidence="1" id="KW-0378">Hydrolase</keyword>
<dbReference type="EMBL" id="JQBS01000007">
    <property type="protein sequence ID" value="KRN57303.1"/>
    <property type="molecule type" value="Genomic_DNA"/>
</dbReference>
<reference evidence="3 4" key="1">
    <citation type="journal article" date="2015" name="Genome Announc.">
        <title>Expanding the biotechnology potential of lactobacilli through comparative genomics of 213 strains and associated genera.</title>
        <authorList>
            <person name="Sun Z."/>
            <person name="Harris H.M."/>
            <person name="McCann A."/>
            <person name="Guo C."/>
            <person name="Argimon S."/>
            <person name="Zhang W."/>
            <person name="Yang X."/>
            <person name="Jeffery I.B."/>
            <person name="Cooney J.C."/>
            <person name="Kagawa T.F."/>
            <person name="Liu W."/>
            <person name="Song Y."/>
            <person name="Salvetti E."/>
            <person name="Wrobel A."/>
            <person name="Rasinkangas P."/>
            <person name="Parkhill J."/>
            <person name="Rea M.C."/>
            <person name="O'Sullivan O."/>
            <person name="Ritari J."/>
            <person name="Douillard F.P."/>
            <person name="Paul Ross R."/>
            <person name="Yang R."/>
            <person name="Briner A.E."/>
            <person name="Felis G.E."/>
            <person name="de Vos W.M."/>
            <person name="Barrangou R."/>
            <person name="Klaenhammer T.R."/>
            <person name="Caufield P.W."/>
            <person name="Cui Y."/>
            <person name="Zhang H."/>
            <person name="O'Toole P.W."/>
        </authorList>
    </citation>
    <scope>NUCLEOTIDE SEQUENCE [LARGE SCALE GENOMIC DNA]</scope>
    <source>
        <strain evidence="3 4">DSM 20623</strain>
    </source>
</reference>
<dbReference type="Proteomes" id="UP000051658">
    <property type="component" value="Unassembled WGS sequence"/>
</dbReference>
<dbReference type="AlphaFoldDB" id="A0A0R2I5T2"/>
<accession>A0A0R2I5T2</accession>
<feature type="domain" description="Beta-lactamase-related" evidence="2">
    <location>
        <begin position="7"/>
        <end position="324"/>
    </location>
</feature>
<dbReference type="PANTHER" id="PTHR43283">
    <property type="entry name" value="BETA-LACTAMASE-RELATED"/>
    <property type="match status" value="1"/>
</dbReference>
<dbReference type="PATRIC" id="fig|1449336.4.peg.289"/>
<evidence type="ECO:0000256" key="1">
    <source>
        <dbReference type="ARBA" id="ARBA00022801"/>
    </source>
</evidence>
<organism evidence="3 4">
    <name type="scientific">Carnobacterium divergens DSM 20623</name>
    <dbReference type="NCBI Taxonomy" id="1449336"/>
    <lineage>
        <taxon>Bacteria</taxon>
        <taxon>Bacillati</taxon>
        <taxon>Bacillota</taxon>
        <taxon>Bacilli</taxon>
        <taxon>Lactobacillales</taxon>
        <taxon>Carnobacteriaceae</taxon>
        <taxon>Carnobacterium</taxon>
    </lineage>
</organism>
<protein>
    <recommendedName>
        <fullName evidence="2">Beta-lactamase-related domain-containing protein</fullName>
    </recommendedName>
</protein>
<dbReference type="Gene3D" id="3.40.710.10">
    <property type="entry name" value="DD-peptidase/beta-lactamase superfamily"/>
    <property type="match status" value="1"/>
</dbReference>
<sequence length="341" mass="38396">MYPKTRAMIHSLIEDKTIPGANYQFITKEGIESYSEGLAAVFPQSEPIKSDLLYDVASLTKVMMTTTVILQLWETGQLKLTDPVKVYLLTFSEPKVTIQHLLTHTSALQGFIPNRDQLNQVELKEALLHLPIGEGFEKEAVYTDSGMILLGFIIEAILKDDLVAIFNQRIIQPLDLKNTTFSPRDPMMCAPTENHQIRGLIRGVVHDPKALVLGEHCGSAGLFSNLQDVSRFSQMLLNRGTIDGVEILKEETVTALIQDWTPSGTLHRSLGWDLFSSIDGTDKTRYLFHSGFTGTFILLDLAAVEGFVFLSNRIHPINDNPHYLKRRNEVLQAYFHEKEAR</sequence>
<dbReference type="RefSeq" id="WP_034571115.1">
    <property type="nucleotide sequence ID" value="NZ_JQBS01000007.1"/>
</dbReference>
<dbReference type="GeneID" id="89588281"/>
<dbReference type="InterPro" id="IPR050789">
    <property type="entry name" value="Diverse_Enzym_Activities"/>
</dbReference>
<dbReference type="eggNOG" id="COG1680">
    <property type="taxonomic scope" value="Bacteria"/>
</dbReference>
<dbReference type="SUPFAM" id="SSF56601">
    <property type="entry name" value="beta-lactamase/transpeptidase-like"/>
    <property type="match status" value="1"/>
</dbReference>
<keyword evidence="4" id="KW-1185">Reference proteome</keyword>
<dbReference type="InterPro" id="IPR001466">
    <property type="entry name" value="Beta-lactam-related"/>
</dbReference>
<evidence type="ECO:0000313" key="4">
    <source>
        <dbReference type="Proteomes" id="UP000051658"/>
    </source>
</evidence>
<gene>
    <name evidence="3" type="ORF">IV74_GL000284</name>
</gene>
<comment type="caution">
    <text evidence="3">The sequence shown here is derived from an EMBL/GenBank/DDBJ whole genome shotgun (WGS) entry which is preliminary data.</text>
</comment>
<proteinExistence type="predicted"/>
<dbReference type="PANTHER" id="PTHR43283:SF11">
    <property type="entry name" value="BETA-LACTAMASE-RELATED DOMAIN-CONTAINING PROTEIN"/>
    <property type="match status" value="1"/>
</dbReference>
<evidence type="ECO:0000259" key="2">
    <source>
        <dbReference type="Pfam" id="PF00144"/>
    </source>
</evidence>
<dbReference type="Pfam" id="PF00144">
    <property type="entry name" value="Beta-lactamase"/>
    <property type="match status" value="1"/>
</dbReference>
<dbReference type="InterPro" id="IPR012338">
    <property type="entry name" value="Beta-lactam/transpept-like"/>
</dbReference>